<proteinExistence type="predicted"/>
<dbReference type="FunFam" id="3.40.50.300:FF:000016">
    <property type="entry name" value="Oligopeptide ABC transporter ATP-binding component"/>
    <property type="match status" value="1"/>
</dbReference>
<dbReference type="Pfam" id="PF08352">
    <property type="entry name" value="oligo_HPY"/>
    <property type="match status" value="1"/>
</dbReference>
<evidence type="ECO:0000256" key="1">
    <source>
        <dbReference type="ARBA" id="ARBA00004202"/>
    </source>
</evidence>
<dbReference type="PANTHER" id="PTHR43297:SF2">
    <property type="entry name" value="DIPEPTIDE TRANSPORT ATP-BINDING PROTEIN DPPD"/>
    <property type="match status" value="1"/>
</dbReference>
<keyword evidence="3" id="KW-1003">Cell membrane</keyword>
<evidence type="ECO:0000313" key="8">
    <source>
        <dbReference type="EMBL" id="SVA61517.1"/>
    </source>
</evidence>
<dbReference type="PROSITE" id="PS00211">
    <property type="entry name" value="ABC_TRANSPORTER_1"/>
    <property type="match status" value="1"/>
</dbReference>
<evidence type="ECO:0000256" key="4">
    <source>
        <dbReference type="ARBA" id="ARBA00022741"/>
    </source>
</evidence>
<dbReference type="GO" id="GO:0005886">
    <property type="term" value="C:plasma membrane"/>
    <property type="evidence" value="ECO:0007669"/>
    <property type="project" value="UniProtKB-SubCell"/>
</dbReference>
<keyword evidence="6" id="KW-0472">Membrane</keyword>
<protein>
    <recommendedName>
        <fullName evidence="7">ABC transporter domain-containing protein</fullName>
    </recommendedName>
</protein>
<keyword evidence="4" id="KW-0547">Nucleotide-binding</keyword>
<dbReference type="GO" id="GO:0016887">
    <property type="term" value="F:ATP hydrolysis activity"/>
    <property type="evidence" value="ECO:0007669"/>
    <property type="project" value="InterPro"/>
</dbReference>
<keyword evidence="2" id="KW-0813">Transport</keyword>
<dbReference type="GO" id="GO:0015833">
    <property type="term" value="P:peptide transport"/>
    <property type="evidence" value="ECO:0007669"/>
    <property type="project" value="InterPro"/>
</dbReference>
<dbReference type="SMART" id="SM00382">
    <property type="entry name" value="AAA"/>
    <property type="match status" value="1"/>
</dbReference>
<dbReference type="InterPro" id="IPR027417">
    <property type="entry name" value="P-loop_NTPase"/>
</dbReference>
<evidence type="ECO:0000256" key="6">
    <source>
        <dbReference type="ARBA" id="ARBA00023136"/>
    </source>
</evidence>
<dbReference type="InterPro" id="IPR050388">
    <property type="entry name" value="ABC_Ni/Peptide_Import"/>
</dbReference>
<dbReference type="CDD" id="cd03257">
    <property type="entry name" value="ABC_NikE_OppD_transporters"/>
    <property type="match status" value="1"/>
</dbReference>
<dbReference type="PANTHER" id="PTHR43297">
    <property type="entry name" value="OLIGOPEPTIDE TRANSPORT ATP-BINDING PROTEIN APPD"/>
    <property type="match status" value="1"/>
</dbReference>
<dbReference type="AlphaFoldDB" id="A0A381XBF7"/>
<comment type="subcellular location">
    <subcellularLocation>
        <location evidence="1">Cell membrane</location>
        <topology evidence="1">Peripheral membrane protein</topology>
    </subcellularLocation>
</comment>
<dbReference type="InterPro" id="IPR013563">
    <property type="entry name" value="Oligopep_ABC_C"/>
</dbReference>
<dbReference type="Gene3D" id="3.40.50.300">
    <property type="entry name" value="P-loop containing nucleotide triphosphate hydrolases"/>
    <property type="match status" value="1"/>
</dbReference>
<gene>
    <name evidence="8" type="ORF">METZ01_LOCUS114371</name>
</gene>
<dbReference type="GO" id="GO:0005524">
    <property type="term" value="F:ATP binding"/>
    <property type="evidence" value="ECO:0007669"/>
    <property type="project" value="UniProtKB-KW"/>
</dbReference>
<name>A0A381XBF7_9ZZZZ</name>
<dbReference type="PROSITE" id="PS50893">
    <property type="entry name" value="ABC_TRANSPORTER_2"/>
    <property type="match status" value="1"/>
</dbReference>
<dbReference type="SUPFAM" id="SSF52540">
    <property type="entry name" value="P-loop containing nucleoside triphosphate hydrolases"/>
    <property type="match status" value="1"/>
</dbReference>
<evidence type="ECO:0000256" key="2">
    <source>
        <dbReference type="ARBA" id="ARBA00022448"/>
    </source>
</evidence>
<reference evidence="8" key="1">
    <citation type="submission" date="2018-05" db="EMBL/GenBank/DDBJ databases">
        <authorList>
            <person name="Lanie J.A."/>
            <person name="Ng W.-L."/>
            <person name="Kazmierczak K.M."/>
            <person name="Andrzejewski T.M."/>
            <person name="Davidsen T.M."/>
            <person name="Wayne K.J."/>
            <person name="Tettelin H."/>
            <person name="Glass J.I."/>
            <person name="Rusch D."/>
            <person name="Podicherti R."/>
            <person name="Tsui H.-C.T."/>
            <person name="Winkler M.E."/>
        </authorList>
    </citation>
    <scope>NUCLEOTIDE SEQUENCE</scope>
</reference>
<evidence type="ECO:0000256" key="5">
    <source>
        <dbReference type="ARBA" id="ARBA00022840"/>
    </source>
</evidence>
<dbReference type="EMBL" id="UINC01014426">
    <property type="protein sequence ID" value="SVA61517.1"/>
    <property type="molecule type" value="Genomic_DNA"/>
</dbReference>
<keyword evidence="5" id="KW-0067">ATP-binding</keyword>
<dbReference type="Pfam" id="PF00005">
    <property type="entry name" value="ABC_tran"/>
    <property type="match status" value="1"/>
</dbReference>
<dbReference type="NCBIfam" id="TIGR01727">
    <property type="entry name" value="oligo_HPY"/>
    <property type="match status" value="1"/>
</dbReference>
<accession>A0A381XBF7</accession>
<evidence type="ECO:0000259" key="7">
    <source>
        <dbReference type="PROSITE" id="PS50893"/>
    </source>
</evidence>
<sequence>MPTPELLVKNLKVSFATSKKELIAVRGISYQLNQGEILALVGESGCGKTVSALSILRLIQEPPGKIVSGEILFAGKDLLKLKKKELQDRRGKGIAMIFQDPMTSLNPVLTIGEQIIETLLRHTSLSRKKAREKSFRLLEQVEIPSPKQKLDQYPHQLSGGMRQRVMIAMALSCSPRILIADEPTTALDVLIQAQILSLLKKIKNDTQMSILLITHDLGVVAEVAERVMVMYAGEIVESGSVYDLFRSPLHPYTIGLMESIPTLETTQQKLSKLKEISGTVPSLSQVPFGCPFHPRCSAAETRCKTDKPKLKKISQTHSVSCWLH</sequence>
<dbReference type="InterPro" id="IPR003439">
    <property type="entry name" value="ABC_transporter-like_ATP-bd"/>
</dbReference>
<evidence type="ECO:0000256" key="3">
    <source>
        <dbReference type="ARBA" id="ARBA00022475"/>
    </source>
</evidence>
<organism evidence="8">
    <name type="scientific">marine metagenome</name>
    <dbReference type="NCBI Taxonomy" id="408172"/>
    <lineage>
        <taxon>unclassified sequences</taxon>
        <taxon>metagenomes</taxon>
        <taxon>ecological metagenomes</taxon>
    </lineage>
</organism>
<dbReference type="InterPro" id="IPR017871">
    <property type="entry name" value="ABC_transporter-like_CS"/>
</dbReference>
<dbReference type="InterPro" id="IPR003593">
    <property type="entry name" value="AAA+_ATPase"/>
</dbReference>
<feature type="domain" description="ABC transporter" evidence="7">
    <location>
        <begin position="8"/>
        <end position="257"/>
    </location>
</feature>